<dbReference type="Pfam" id="PF21788">
    <property type="entry name" value="TNP-like_GBD"/>
    <property type="match status" value="1"/>
</dbReference>
<dbReference type="Proteomes" id="UP000036403">
    <property type="component" value="Unassembled WGS sequence"/>
</dbReference>
<evidence type="ECO:0000259" key="1">
    <source>
        <dbReference type="Pfam" id="PF21788"/>
    </source>
</evidence>
<keyword evidence="3" id="KW-1185">Reference proteome</keyword>
<dbReference type="AlphaFoldDB" id="A0A0J7N4J9"/>
<sequence length="195" mass="22218">MDANELRIIKIECVTKLQNINLRVIAEITDMGTDYQKAAKKLGITEEIPYYIVNNQKIFYFFDPPHLIKAARNNLLNNVIKSGDKIMSWQYIEKLFEIDKENINRLVPKLAQDTHIYPNNFQRMKVKYAAQVLSFSVASAINTMTALGHLPASAKDTSEYIEKLDAAFDIFSSSSVKGKKSSRNAFVASEKQVKY</sequence>
<name>A0A0J7N4J9_LASNI</name>
<dbReference type="OrthoDB" id="7553685at2759"/>
<dbReference type="PaxDb" id="67767-A0A0J7N4J9"/>
<evidence type="ECO:0000313" key="2">
    <source>
        <dbReference type="EMBL" id="KMQ87570.1"/>
    </source>
</evidence>
<dbReference type="EMBL" id="LBMM01010262">
    <property type="protein sequence ID" value="KMQ87570.1"/>
    <property type="molecule type" value="Genomic_DNA"/>
</dbReference>
<dbReference type="STRING" id="67767.A0A0J7N4J9"/>
<evidence type="ECO:0000313" key="3">
    <source>
        <dbReference type="Proteomes" id="UP000036403"/>
    </source>
</evidence>
<organism evidence="2 3">
    <name type="scientific">Lasius niger</name>
    <name type="common">Black garden ant</name>
    <dbReference type="NCBI Taxonomy" id="67767"/>
    <lineage>
        <taxon>Eukaryota</taxon>
        <taxon>Metazoa</taxon>
        <taxon>Ecdysozoa</taxon>
        <taxon>Arthropoda</taxon>
        <taxon>Hexapoda</taxon>
        <taxon>Insecta</taxon>
        <taxon>Pterygota</taxon>
        <taxon>Neoptera</taxon>
        <taxon>Endopterygota</taxon>
        <taxon>Hymenoptera</taxon>
        <taxon>Apocrita</taxon>
        <taxon>Aculeata</taxon>
        <taxon>Formicoidea</taxon>
        <taxon>Formicidae</taxon>
        <taxon>Formicinae</taxon>
        <taxon>Lasius</taxon>
        <taxon>Lasius</taxon>
    </lineage>
</organism>
<dbReference type="InterPro" id="IPR048366">
    <property type="entry name" value="TNP-like_GBD"/>
</dbReference>
<reference evidence="2 3" key="1">
    <citation type="submission" date="2015-04" db="EMBL/GenBank/DDBJ databases">
        <title>Lasius niger genome sequencing.</title>
        <authorList>
            <person name="Konorov E.A."/>
            <person name="Nikitin M.A."/>
            <person name="Kirill M.V."/>
            <person name="Chang P."/>
        </authorList>
    </citation>
    <scope>NUCLEOTIDE SEQUENCE [LARGE SCALE GENOMIC DNA]</scope>
    <source>
        <tissue evidence="2">Whole</tissue>
    </source>
</reference>
<gene>
    <name evidence="2" type="ORF">RF55_13107</name>
</gene>
<accession>A0A0J7N4J9</accession>
<proteinExistence type="predicted"/>
<comment type="caution">
    <text evidence="2">The sequence shown here is derived from an EMBL/GenBank/DDBJ whole genome shotgun (WGS) entry which is preliminary data.</text>
</comment>
<protein>
    <submittedName>
        <fullName evidence="2">Thap domain-containing</fullName>
    </submittedName>
</protein>
<feature type="domain" description="Transposable element P transposase-like GTP-binding insertion" evidence="1">
    <location>
        <begin position="66"/>
        <end position="181"/>
    </location>
</feature>